<dbReference type="InterPro" id="IPR034464">
    <property type="entry name" value="PAR10_RRM1_2"/>
</dbReference>
<dbReference type="InterPro" id="IPR012677">
    <property type="entry name" value="Nucleotide-bd_a/b_plait_sf"/>
</dbReference>
<dbReference type="Pfam" id="PF23085">
    <property type="entry name" value="RRM_PARP14_3"/>
    <property type="match status" value="3"/>
</dbReference>
<keyword evidence="2" id="KW-0539">Nucleus</keyword>
<reference evidence="5" key="1">
    <citation type="submission" date="2025-08" db="UniProtKB">
        <authorList>
            <consortium name="RefSeq"/>
        </authorList>
    </citation>
    <scope>IDENTIFICATION</scope>
    <source>
        <tissue evidence="5">Testes</tissue>
    </source>
</reference>
<gene>
    <name evidence="5" type="primary">LOC102805382</name>
</gene>
<dbReference type="RefSeq" id="XP_006815727.1">
    <property type="nucleotide sequence ID" value="XM_006815664.1"/>
</dbReference>
<dbReference type="PANTHER" id="PTHR48033:SF10">
    <property type="entry name" value="RNA-BINDING PROTEIN SQUID"/>
    <property type="match status" value="1"/>
</dbReference>
<feature type="non-terminal residue" evidence="5">
    <location>
        <position position="1"/>
    </location>
</feature>
<organism evidence="4 5">
    <name type="scientific">Saccoglossus kowalevskii</name>
    <name type="common">Acorn worm</name>
    <dbReference type="NCBI Taxonomy" id="10224"/>
    <lineage>
        <taxon>Eukaryota</taxon>
        <taxon>Metazoa</taxon>
        <taxon>Hemichordata</taxon>
        <taxon>Enteropneusta</taxon>
        <taxon>Harrimaniidae</taxon>
        <taxon>Saccoglossus</taxon>
    </lineage>
</organism>
<dbReference type="Proteomes" id="UP000694865">
    <property type="component" value="Unplaced"/>
</dbReference>
<evidence type="ECO:0000256" key="2">
    <source>
        <dbReference type="ARBA" id="ARBA00023242"/>
    </source>
</evidence>
<feature type="domain" description="RRM" evidence="3">
    <location>
        <begin position="12"/>
        <end position="81"/>
    </location>
</feature>
<proteinExistence type="predicted"/>
<name>A0ABM0M6T6_SACKO</name>
<dbReference type="CDD" id="cd12547">
    <property type="entry name" value="RRM1_2_PAR10"/>
    <property type="match status" value="3"/>
</dbReference>
<dbReference type="SUPFAM" id="SSF54928">
    <property type="entry name" value="RNA-binding domain, RBD"/>
    <property type="match status" value="1"/>
</dbReference>
<keyword evidence="4" id="KW-1185">Reference proteome</keyword>
<dbReference type="GeneID" id="102805382"/>
<feature type="domain" description="RRM" evidence="3">
    <location>
        <begin position="108"/>
        <end position="177"/>
    </location>
</feature>
<accession>A0ABM0M6T6</accession>
<comment type="subcellular location">
    <subcellularLocation>
        <location evidence="1">Nucleus</location>
    </subcellularLocation>
</comment>
<evidence type="ECO:0000313" key="4">
    <source>
        <dbReference type="Proteomes" id="UP000694865"/>
    </source>
</evidence>
<dbReference type="InterPro" id="IPR035979">
    <property type="entry name" value="RBD_domain_sf"/>
</dbReference>
<dbReference type="PANTHER" id="PTHR48033">
    <property type="entry name" value="RNA-BINDING (RRM/RBD/RNP MOTIFS) FAMILY PROTEIN"/>
    <property type="match status" value="1"/>
</dbReference>
<dbReference type="Gene3D" id="3.30.70.330">
    <property type="match status" value="3"/>
</dbReference>
<protein>
    <submittedName>
        <fullName evidence="5">Poly [ADP-ribose] polymerase 10-like</fullName>
    </submittedName>
</protein>
<evidence type="ECO:0000259" key="3">
    <source>
        <dbReference type="SMART" id="SM00360"/>
    </source>
</evidence>
<dbReference type="InterPro" id="IPR000504">
    <property type="entry name" value="RRM_dom"/>
</dbReference>
<evidence type="ECO:0000256" key="1">
    <source>
        <dbReference type="ARBA" id="ARBA00004123"/>
    </source>
</evidence>
<feature type="domain" description="RRM" evidence="3">
    <location>
        <begin position="204"/>
        <end position="273"/>
    </location>
</feature>
<feature type="non-terminal residue" evidence="5">
    <location>
        <position position="287"/>
    </location>
</feature>
<dbReference type="SMART" id="SM00360">
    <property type="entry name" value="RRM"/>
    <property type="match status" value="3"/>
</dbReference>
<sequence length="287" mass="31962">IVDVLDDETNCTIEVTGCDPGTNPETIELYFDNKRRSGGGDVSECRQEGDKFFVTFENEDAVGRVLEQPIHVVKNTTLLVKRAAKTDIKTVENVEEIVDVLDDETNCTIEVTGCDPGTSPETIELYFDNKRRSGGGDVSECRQEGDKFFVTFENEDAVGRVLEQPTHVVKNTTLLVKRAAKTDINTVENVEEIVDVLDDETNCTIEVTGCDPGTIPETIELYFDNKRRSGGGDVSECRQEGDKFFVTFENEDAVRRVLEQPTHVVKNTTLLVKRAAKTDINTVENVE</sequence>
<evidence type="ECO:0000313" key="5">
    <source>
        <dbReference type="RefSeq" id="XP_006815727.1"/>
    </source>
</evidence>